<proteinExistence type="predicted"/>
<dbReference type="Proteomes" id="UP000295468">
    <property type="component" value="Unassembled WGS sequence"/>
</dbReference>
<name>A0A4R6TJ14_9FLAO</name>
<protein>
    <recommendedName>
        <fullName evidence="1">Lon N-terminal domain-containing protein</fullName>
    </recommendedName>
</protein>
<evidence type="ECO:0000313" key="3">
    <source>
        <dbReference type="Proteomes" id="UP000295468"/>
    </source>
</evidence>
<evidence type="ECO:0000259" key="1">
    <source>
        <dbReference type="SMART" id="SM00464"/>
    </source>
</evidence>
<dbReference type="OrthoDB" id="25394at2"/>
<dbReference type="PANTHER" id="PTHR46732">
    <property type="entry name" value="ATP-DEPENDENT PROTEASE LA (LON) DOMAIN PROTEIN"/>
    <property type="match status" value="1"/>
</dbReference>
<organism evidence="2 3">
    <name type="scientific">Zeaxanthinibacter enoshimensis</name>
    <dbReference type="NCBI Taxonomy" id="392009"/>
    <lineage>
        <taxon>Bacteria</taxon>
        <taxon>Pseudomonadati</taxon>
        <taxon>Bacteroidota</taxon>
        <taxon>Flavobacteriia</taxon>
        <taxon>Flavobacteriales</taxon>
        <taxon>Flavobacteriaceae</taxon>
        <taxon>Zeaxanthinibacter</taxon>
    </lineage>
</organism>
<sequence length="212" mass="24845">MKLPLFPLQTVFFPGETVPLHIFEERYKQLIHDCRTENLTFGIPVYINERISYGTEVQLVEVVTTYDGGEMDVACVARQVFKIMTFDNRMDGKLYAGGIVQFLDNVNDGDPKTREEVLHRLKDLYTLMDVPFQHVVPDKFNSYMLAHKMGLSFEQEHELLQLPRESERLQYILDHLHTTIKVLKEVNRTKKIIDMNGHFKNFDALDFDDFKI</sequence>
<dbReference type="Gene3D" id="2.30.130.40">
    <property type="entry name" value="LON domain-like"/>
    <property type="match status" value="1"/>
</dbReference>
<dbReference type="InterPro" id="IPR003111">
    <property type="entry name" value="Lon_prtase_N"/>
</dbReference>
<keyword evidence="3" id="KW-1185">Reference proteome</keyword>
<dbReference type="RefSeq" id="WP_133644810.1">
    <property type="nucleotide sequence ID" value="NZ_SNYI01000003.1"/>
</dbReference>
<dbReference type="AlphaFoldDB" id="A0A4R6TJ14"/>
<reference evidence="2 3" key="1">
    <citation type="submission" date="2019-03" db="EMBL/GenBank/DDBJ databases">
        <title>Genomic Encyclopedia of Archaeal and Bacterial Type Strains, Phase II (KMG-II): from individual species to whole genera.</title>
        <authorList>
            <person name="Goeker M."/>
        </authorList>
    </citation>
    <scope>NUCLEOTIDE SEQUENCE [LARGE SCALE GENOMIC DNA]</scope>
    <source>
        <strain evidence="2 3">DSM 18435</strain>
    </source>
</reference>
<dbReference type="Pfam" id="PF02190">
    <property type="entry name" value="LON_substr_bdg"/>
    <property type="match status" value="1"/>
</dbReference>
<dbReference type="PANTHER" id="PTHR46732:SF8">
    <property type="entry name" value="ATP-DEPENDENT PROTEASE LA (LON) DOMAIN PROTEIN"/>
    <property type="match status" value="1"/>
</dbReference>
<gene>
    <name evidence="2" type="ORF">CLV82_2680</name>
</gene>
<dbReference type="InterPro" id="IPR015947">
    <property type="entry name" value="PUA-like_sf"/>
</dbReference>
<dbReference type="SMART" id="SM00464">
    <property type="entry name" value="LON"/>
    <property type="match status" value="1"/>
</dbReference>
<accession>A0A4R6TJ14</accession>
<comment type="caution">
    <text evidence="2">The sequence shown here is derived from an EMBL/GenBank/DDBJ whole genome shotgun (WGS) entry which is preliminary data.</text>
</comment>
<dbReference type="InterPro" id="IPR046336">
    <property type="entry name" value="Lon_prtase_N_sf"/>
</dbReference>
<dbReference type="EMBL" id="SNYI01000003">
    <property type="protein sequence ID" value="TDQ29226.1"/>
    <property type="molecule type" value="Genomic_DNA"/>
</dbReference>
<evidence type="ECO:0000313" key="2">
    <source>
        <dbReference type="EMBL" id="TDQ29226.1"/>
    </source>
</evidence>
<feature type="domain" description="Lon N-terminal" evidence="1">
    <location>
        <begin position="2"/>
        <end position="178"/>
    </location>
</feature>
<dbReference type="SUPFAM" id="SSF88697">
    <property type="entry name" value="PUA domain-like"/>
    <property type="match status" value="1"/>
</dbReference>